<evidence type="ECO:0008006" key="2">
    <source>
        <dbReference type="Google" id="ProtNLM"/>
    </source>
</evidence>
<evidence type="ECO:0000313" key="1">
    <source>
        <dbReference type="EMBL" id="XCN12872.1"/>
    </source>
</evidence>
<accession>A0AAU8KB73</accession>
<dbReference type="RefSeq" id="WP_100564308.1">
    <property type="nucleotide sequence ID" value="NZ_CP136798.1"/>
</dbReference>
<organism evidence="1">
    <name type="scientific">Streptomyces sp. JL1001</name>
    <dbReference type="NCBI Taxonomy" id="3078227"/>
    <lineage>
        <taxon>Bacteria</taxon>
        <taxon>Bacillati</taxon>
        <taxon>Actinomycetota</taxon>
        <taxon>Actinomycetes</taxon>
        <taxon>Kitasatosporales</taxon>
        <taxon>Streptomycetaceae</taxon>
        <taxon>Streptomyces</taxon>
    </lineage>
</organism>
<gene>
    <name evidence="1" type="ORF">R1Y80_04115</name>
</gene>
<reference evidence="1" key="1">
    <citation type="submission" date="2023-10" db="EMBL/GenBank/DDBJ databases">
        <title>Complete genome sequence of Streptomyces sp. JL1001.</title>
        <authorList>
            <person name="Jiang L."/>
        </authorList>
    </citation>
    <scope>NUCLEOTIDE SEQUENCE</scope>
    <source>
        <strain evidence="1">JL1001</strain>
    </source>
</reference>
<sequence>MPPEVHQATRTPAAHSVLRAAEGGALVVAADFGTAGRPSATFTELVEGLRAPYEFWETMPPPHGEEAEMSAAQHIERWMRDIRESGRPVRAVIGFCSGSVYAAGLVEEIARLQKRPRLVLIDPDLAERHMVIGHYERFMTARLTPVLTGEEVEAAVRAGRDADAAAATPLELAAALGALCLRILPDACERGGAPEGRGRELAEIFASYLHWLAAGAELDARAVWREATAINSRTEGFGLDAFPEEERAGLVAEVIDFDIPHLELMRTPEVARTVDGLLQTEQPDNRSLA</sequence>
<dbReference type="EMBL" id="CP136798">
    <property type="protein sequence ID" value="XCN12872.1"/>
    <property type="molecule type" value="Genomic_DNA"/>
</dbReference>
<protein>
    <recommendedName>
        <fullName evidence="2">Thioesterase domain-containing protein</fullName>
    </recommendedName>
</protein>
<dbReference type="AlphaFoldDB" id="A0AAU8KB73"/>
<name>A0AAU8KB73_9ACTN</name>
<proteinExistence type="predicted"/>